<keyword evidence="1" id="KW-0812">Transmembrane</keyword>
<keyword evidence="2" id="KW-0732">Signal</keyword>
<keyword evidence="1" id="KW-1133">Transmembrane helix</keyword>
<proteinExistence type="predicted"/>
<name>A0A8W8JD40_MAGGI</name>
<organism evidence="3 4">
    <name type="scientific">Magallana gigas</name>
    <name type="common">Pacific oyster</name>
    <name type="synonym">Crassostrea gigas</name>
    <dbReference type="NCBI Taxonomy" id="29159"/>
    <lineage>
        <taxon>Eukaryota</taxon>
        <taxon>Metazoa</taxon>
        <taxon>Spiralia</taxon>
        <taxon>Lophotrochozoa</taxon>
        <taxon>Mollusca</taxon>
        <taxon>Bivalvia</taxon>
        <taxon>Autobranchia</taxon>
        <taxon>Pteriomorphia</taxon>
        <taxon>Ostreida</taxon>
        <taxon>Ostreoidea</taxon>
        <taxon>Ostreidae</taxon>
        <taxon>Magallana</taxon>
    </lineage>
</organism>
<reference evidence="3" key="1">
    <citation type="submission" date="2022-08" db="UniProtKB">
        <authorList>
            <consortium name="EnsemblMetazoa"/>
        </authorList>
    </citation>
    <scope>IDENTIFICATION</scope>
    <source>
        <strain evidence="3">05x7-T-G4-1.051#20</strain>
    </source>
</reference>
<feature type="chain" id="PRO_5036465212" evidence="2">
    <location>
        <begin position="20"/>
        <end position="310"/>
    </location>
</feature>
<feature type="signal peptide" evidence="2">
    <location>
        <begin position="1"/>
        <end position="19"/>
    </location>
</feature>
<dbReference type="Proteomes" id="UP000005408">
    <property type="component" value="Unassembled WGS sequence"/>
</dbReference>
<dbReference type="EnsemblMetazoa" id="G18354.1">
    <property type="protein sequence ID" value="G18354.1:cds"/>
    <property type="gene ID" value="G18354"/>
</dbReference>
<evidence type="ECO:0000256" key="2">
    <source>
        <dbReference type="SAM" id="SignalP"/>
    </source>
</evidence>
<sequence>MKGVIFAFAVSSFLTSTKGECPAYVEDSLVTSCEGATKYGPIVQSISVTINQSLDVRAEYVSTSTSGTFYHCMVFLQNDGSNGNLSVICGSSLATELPITTTSTTTTTTIATPSTATSRLSSEVSSTKPTAAIIQNDVNVTESTGTTLSEECTFICGRKDKVTGNCESHLSLQIPLAIFVVISIVSTITNIYFYIHIKLRKKSGSNASNVKVSFQTTTEPTAETYTELGNTVSENQSKLFAAVRRLAKNQTIENAWTADGCIKAKLLDKTIVSITRESDIDRFIPGASDVLHNFLDNAASAKTSTPFSRF</sequence>
<keyword evidence="1" id="KW-0472">Membrane</keyword>
<evidence type="ECO:0000256" key="1">
    <source>
        <dbReference type="SAM" id="Phobius"/>
    </source>
</evidence>
<evidence type="ECO:0000313" key="4">
    <source>
        <dbReference type="Proteomes" id="UP000005408"/>
    </source>
</evidence>
<accession>A0A8W8JD40</accession>
<feature type="transmembrane region" description="Helical" evidence="1">
    <location>
        <begin position="174"/>
        <end position="195"/>
    </location>
</feature>
<evidence type="ECO:0000313" key="3">
    <source>
        <dbReference type="EnsemblMetazoa" id="G18354.1:cds"/>
    </source>
</evidence>
<protein>
    <submittedName>
        <fullName evidence="3">Uncharacterized protein</fullName>
    </submittedName>
</protein>
<dbReference type="AlphaFoldDB" id="A0A8W8JD40"/>
<keyword evidence="4" id="KW-1185">Reference proteome</keyword>